<name>A0A9X3NEW6_9ACTN</name>
<gene>
    <name evidence="1" type="ORF">OJ997_31515</name>
</gene>
<dbReference type="EMBL" id="JAPDDP010000089">
    <property type="protein sequence ID" value="MDA0184874.1"/>
    <property type="molecule type" value="Genomic_DNA"/>
</dbReference>
<sequence length="109" mass="12086">MALVAVTDHAAERYLQRVRGALEPKLEVAARVSRAVDAGRLEPGERGAVLVRDLEDAELVYICIEDKPRGELIVITLWEGGEDPRVPKRFTDALRRASRATRAPSAERP</sequence>
<keyword evidence="2" id="KW-1185">Reference proteome</keyword>
<evidence type="ECO:0000313" key="1">
    <source>
        <dbReference type="EMBL" id="MDA0184874.1"/>
    </source>
</evidence>
<accession>A0A9X3NEW6</accession>
<proteinExistence type="predicted"/>
<reference evidence="1" key="1">
    <citation type="submission" date="2022-10" db="EMBL/GenBank/DDBJ databases">
        <title>The WGS of Solirubrobacter phytolaccae KCTC 29190.</title>
        <authorList>
            <person name="Jiang Z."/>
        </authorList>
    </citation>
    <scope>NUCLEOTIDE SEQUENCE</scope>
    <source>
        <strain evidence="1">KCTC 29190</strain>
    </source>
</reference>
<dbReference type="Proteomes" id="UP001147653">
    <property type="component" value="Unassembled WGS sequence"/>
</dbReference>
<protein>
    <submittedName>
        <fullName evidence="1">Uncharacterized protein</fullName>
    </submittedName>
</protein>
<comment type="caution">
    <text evidence="1">The sequence shown here is derived from an EMBL/GenBank/DDBJ whole genome shotgun (WGS) entry which is preliminary data.</text>
</comment>
<organism evidence="1 2">
    <name type="scientific">Solirubrobacter phytolaccae</name>
    <dbReference type="NCBI Taxonomy" id="1404360"/>
    <lineage>
        <taxon>Bacteria</taxon>
        <taxon>Bacillati</taxon>
        <taxon>Actinomycetota</taxon>
        <taxon>Thermoleophilia</taxon>
        <taxon>Solirubrobacterales</taxon>
        <taxon>Solirubrobacteraceae</taxon>
        <taxon>Solirubrobacter</taxon>
    </lineage>
</organism>
<dbReference type="AlphaFoldDB" id="A0A9X3NEW6"/>
<dbReference type="RefSeq" id="WP_270029335.1">
    <property type="nucleotide sequence ID" value="NZ_JAPDDP010000089.1"/>
</dbReference>
<evidence type="ECO:0000313" key="2">
    <source>
        <dbReference type="Proteomes" id="UP001147653"/>
    </source>
</evidence>